<accession>A0A5M3T4V6</accession>
<gene>
    <name evidence="1" type="ORF">NIES46_09680</name>
</gene>
<dbReference type="EMBL" id="BIMW01000056">
    <property type="protein sequence ID" value="GCE92920.1"/>
    <property type="molecule type" value="Genomic_DNA"/>
</dbReference>
<reference evidence="1 2" key="1">
    <citation type="journal article" date="2019" name="J Genomics">
        <title>The Draft Genome of a Hydrogen-producing Cyanobacterium, Arthrospira platensis NIES-46.</title>
        <authorList>
            <person name="Suzuki S."/>
            <person name="Yamaguchi H."/>
            <person name="Kawachi M."/>
        </authorList>
    </citation>
    <scope>NUCLEOTIDE SEQUENCE [LARGE SCALE GENOMIC DNA]</scope>
    <source>
        <strain evidence="1 2">NIES-46</strain>
    </source>
</reference>
<evidence type="ECO:0000313" key="1">
    <source>
        <dbReference type="EMBL" id="GCE92920.1"/>
    </source>
</evidence>
<comment type="caution">
    <text evidence="1">The sequence shown here is derived from an EMBL/GenBank/DDBJ whole genome shotgun (WGS) entry which is preliminary data.</text>
</comment>
<name>A0A5M3T4V6_LIMPL</name>
<organism evidence="1 2">
    <name type="scientific">Limnospira platensis NIES-46</name>
    <dbReference type="NCBI Taxonomy" id="1236695"/>
    <lineage>
        <taxon>Bacteria</taxon>
        <taxon>Bacillati</taxon>
        <taxon>Cyanobacteriota</taxon>
        <taxon>Cyanophyceae</taxon>
        <taxon>Oscillatoriophycideae</taxon>
        <taxon>Oscillatoriales</taxon>
        <taxon>Sirenicapillariaceae</taxon>
        <taxon>Limnospira</taxon>
    </lineage>
</organism>
<proteinExistence type="predicted"/>
<keyword evidence="2" id="KW-1185">Reference proteome</keyword>
<sequence length="57" mass="6372">MSDVNLPRSVISITSETATGQLNLSESSNSHFGENLFKSPASLYRNDIQETQERQSR</sequence>
<dbReference type="Proteomes" id="UP000326169">
    <property type="component" value="Unassembled WGS sequence"/>
</dbReference>
<protein>
    <submittedName>
        <fullName evidence="1">Uncharacterized protein</fullName>
    </submittedName>
</protein>
<evidence type="ECO:0000313" key="2">
    <source>
        <dbReference type="Proteomes" id="UP000326169"/>
    </source>
</evidence>